<gene>
    <name evidence="2" type="ORF">CCHR01_07181</name>
</gene>
<keyword evidence="3" id="KW-1185">Reference proteome</keyword>
<feature type="transmembrane region" description="Helical" evidence="1">
    <location>
        <begin position="99"/>
        <end position="116"/>
    </location>
</feature>
<sequence length="161" mass="17627">MLLHVACHHGYGVLELEQACRTIVVVPETPLLQKNHDLRIVVIPQSVFSGLVSSEFSLVLAISVPGSELIHVQNLFLLWINPGIDFIAFRRVYLVHGRVGVFPVIIVFLSAVAVPVRHRSLLAARHVSEQEVDAALGADILQDLTNGLVAALHVLHRDCGL</sequence>
<evidence type="ECO:0000313" key="3">
    <source>
        <dbReference type="Proteomes" id="UP001243330"/>
    </source>
</evidence>
<reference evidence="2" key="1">
    <citation type="submission" date="2023-01" db="EMBL/GenBank/DDBJ databases">
        <title>Colletotrichum chrysophilum M932 genome sequence.</title>
        <authorList>
            <person name="Baroncelli R."/>
        </authorList>
    </citation>
    <scope>NUCLEOTIDE SEQUENCE</scope>
    <source>
        <strain evidence="2">M932</strain>
    </source>
</reference>
<accession>A0AAD9EJ25</accession>
<keyword evidence="1" id="KW-0812">Transmembrane</keyword>
<evidence type="ECO:0000313" key="2">
    <source>
        <dbReference type="EMBL" id="KAK1850188.1"/>
    </source>
</evidence>
<proteinExistence type="predicted"/>
<comment type="caution">
    <text evidence="2">The sequence shown here is derived from an EMBL/GenBank/DDBJ whole genome shotgun (WGS) entry which is preliminary data.</text>
</comment>
<name>A0AAD9EJ25_9PEZI</name>
<dbReference type="AlphaFoldDB" id="A0AAD9EJ25"/>
<evidence type="ECO:0000256" key="1">
    <source>
        <dbReference type="SAM" id="Phobius"/>
    </source>
</evidence>
<protein>
    <submittedName>
        <fullName evidence="2">Uncharacterized protein</fullName>
    </submittedName>
</protein>
<organism evidence="2 3">
    <name type="scientific">Colletotrichum chrysophilum</name>
    <dbReference type="NCBI Taxonomy" id="1836956"/>
    <lineage>
        <taxon>Eukaryota</taxon>
        <taxon>Fungi</taxon>
        <taxon>Dikarya</taxon>
        <taxon>Ascomycota</taxon>
        <taxon>Pezizomycotina</taxon>
        <taxon>Sordariomycetes</taxon>
        <taxon>Hypocreomycetidae</taxon>
        <taxon>Glomerellales</taxon>
        <taxon>Glomerellaceae</taxon>
        <taxon>Colletotrichum</taxon>
        <taxon>Colletotrichum gloeosporioides species complex</taxon>
    </lineage>
</organism>
<keyword evidence="1" id="KW-0472">Membrane</keyword>
<dbReference type="Proteomes" id="UP001243330">
    <property type="component" value="Unassembled WGS sequence"/>
</dbReference>
<dbReference type="EMBL" id="JAQOWY010000125">
    <property type="protein sequence ID" value="KAK1850188.1"/>
    <property type="molecule type" value="Genomic_DNA"/>
</dbReference>
<keyword evidence="1" id="KW-1133">Transmembrane helix</keyword>